<evidence type="ECO:0000256" key="3">
    <source>
        <dbReference type="PIRSR" id="PIRSR001235-1"/>
    </source>
</evidence>
<dbReference type="Pfam" id="PF01546">
    <property type="entry name" value="Peptidase_M20"/>
    <property type="match status" value="1"/>
</dbReference>
<dbReference type="STRING" id="1464123.SAMN05444126_10927"/>
<evidence type="ECO:0000256" key="4">
    <source>
        <dbReference type="PIRSR" id="PIRSR001235-2"/>
    </source>
</evidence>
<dbReference type="Gene3D" id="3.30.70.360">
    <property type="match status" value="1"/>
</dbReference>
<reference evidence="7" key="1">
    <citation type="submission" date="2016-10" db="EMBL/GenBank/DDBJ databases">
        <authorList>
            <person name="de Groot N.N."/>
        </authorList>
    </citation>
    <scope>NUCLEOTIDE SEQUENCE [LARGE SCALE GENOMIC DNA]</scope>
    <source>
        <strain evidence="7">10nlg</strain>
    </source>
</reference>
<feature type="binding site" evidence="4">
    <location>
        <position position="290"/>
    </location>
    <ligand>
        <name>allantoate</name>
        <dbReference type="ChEBI" id="CHEBI:17536"/>
    </ligand>
</feature>
<evidence type="ECO:0000256" key="2">
    <source>
        <dbReference type="ARBA" id="ARBA00022801"/>
    </source>
</evidence>
<feature type="binding site" evidence="3">
    <location>
        <position position="95"/>
    </location>
    <ligand>
        <name>Zn(2+)</name>
        <dbReference type="ChEBI" id="CHEBI:29105"/>
        <label>1</label>
    </ligand>
</feature>
<feature type="binding site" evidence="3">
    <location>
        <position position="384"/>
    </location>
    <ligand>
        <name>Zn(2+)</name>
        <dbReference type="ChEBI" id="CHEBI:29105"/>
        <label>2</label>
    </ligand>
</feature>
<feature type="binding site" evidence="4">
    <location>
        <position position="277"/>
    </location>
    <ligand>
        <name>allantoate</name>
        <dbReference type="ChEBI" id="CHEBI:17536"/>
    </ligand>
</feature>
<dbReference type="InterPro" id="IPR010158">
    <property type="entry name" value="Amidase_Cbmase"/>
</dbReference>
<protein>
    <submittedName>
        <fullName evidence="6">Allantoate deiminase</fullName>
    </submittedName>
</protein>
<keyword evidence="7" id="KW-1185">Reference proteome</keyword>
<comment type="caution">
    <text evidence="6">The sequence shown here is derived from an EMBL/GenBank/DDBJ whole genome shotgun (WGS) entry which is preliminary data.</text>
</comment>
<dbReference type="PANTHER" id="PTHR32494">
    <property type="entry name" value="ALLANTOATE DEIMINASE-RELATED"/>
    <property type="match status" value="1"/>
</dbReference>
<dbReference type="SUPFAM" id="SSF55031">
    <property type="entry name" value="Bacterial exopeptidase dimerisation domain"/>
    <property type="match status" value="1"/>
</dbReference>
<dbReference type="GO" id="GO:0016813">
    <property type="term" value="F:hydrolase activity, acting on carbon-nitrogen (but not peptide) bonds, in linear amidines"/>
    <property type="evidence" value="ECO:0007669"/>
    <property type="project" value="InterPro"/>
</dbReference>
<keyword evidence="3" id="KW-0479">Metal-binding</keyword>
<comment type="similarity">
    <text evidence="1">Belongs to the peptidase M20 family.</text>
</comment>
<feature type="binding site" evidence="3">
    <location>
        <position position="95"/>
    </location>
    <ligand>
        <name>Zn(2+)</name>
        <dbReference type="ChEBI" id="CHEBI:29105"/>
        <label>2</label>
    </ligand>
</feature>
<feature type="domain" description="Peptidase M20 dimerisation" evidence="5">
    <location>
        <begin position="214"/>
        <end position="312"/>
    </location>
</feature>
<proteinExistence type="inferred from homology"/>
<feature type="binding site" evidence="3">
    <location>
        <position position="130"/>
    </location>
    <ligand>
        <name>Zn(2+)</name>
        <dbReference type="ChEBI" id="CHEBI:29105"/>
        <label>2</label>
    </ligand>
</feature>
<dbReference type="InterPro" id="IPR002933">
    <property type="entry name" value="Peptidase_M20"/>
</dbReference>
<dbReference type="Pfam" id="PF07687">
    <property type="entry name" value="M20_dimer"/>
    <property type="match status" value="1"/>
</dbReference>
<dbReference type="AlphaFoldDB" id="A0A1H9T7W6"/>
<organism evidence="6 7">
    <name type="scientific">Salisediminibacterium halotolerans</name>
    <dbReference type="NCBI Taxonomy" id="517425"/>
    <lineage>
        <taxon>Bacteria</taxon>
        <taxon>Bacillati</taxon>
        <taxon>Bacillota</taxon>
        <taxon>Bacilli</taxon>
        <taxon>Bacillales</taxon>
        <taxon>Bacillaceae</taxon>
        <taxon>Salisediminibacterium</taxon>
    </lineage>
</organism>
<keyword evidence="2" id="KW-0378">Hydrolase</keyword>
<dbReference type="SUPFAM" id="SSF53187">
    <property type="entry name" value="Zn-dependent exopeptidases"/>
    <property type="match status" value="1"/>
</dbReference>
<dbReference type="InterPro" id="IPR011650">
    <property type="entry name" value="Peptidase_M20_dimer"/>
</dbReference>
<feature type="binding site" evidence="4">
    <location>
        <position position="217"/>
    </location>
    <ligand>
        <name>allantoate</name>
        <dbReference type="ChEBI" id="CHEBI:17536"/>
    </ligand>
</feature>
<sequence>MKTDMNFSTPALADYIAKLSAIGRTHNHGTTRLLYSESWMQAQEQLAAWFAESGLTVSYDDIGNLYGQVAGTDEDAPAVMTGSHIDTVVDGGKYDGAYGILAAMLAVSELKKRYGPPKKPIKVVSLCEEEGSRFPLSFFGSGSITGIYGEDVLARQDEKGISVFEAMKAWGFGTGHYRSPKNLGLDAFIEVHIEQGAVLEQANESIGLVTHIVGQRRMSVHVNGESNHAGTTPMHMRQDAMTASADLIRGLTELAKEHEPEMVATVGQISTHPNTVNVIAGKVTFTVDIRHYDERVLETYIEKLHQFCDRKAFEQGVAVALEEWMTAKPVAMDRGLTETAERLLADSPIAYRKMTSGAGHDAQIFGSVVPTALLFVPSVQGISHSPKEFTAIEDLSAGVDVLMDLIYERAYERESSDKGDKR</sequence>
<dbReference type="RefSeq" id="WP_093072641.1">
    <property type="nucleotide sequence ID" value="NZ_FOGV01000009.1"/>
</dbReference>
<gene>
    <name evidence="6" type="ORF">SAMN05444126_10927</name>
</gene>
<dbReference type="Gene3D" id="3.40.630.10">
    <property type="entry name" value="Zn peptidases"/>
    <property type="match status" value="1"/>
</dbReference>
<feature type="binding site" evidence="3">
    <location>
        <position position="84"/>
    </location>
    <ligand>
        <name>Zn(2+)</name>
        <dbReference type="ChEBI" id="CHEBI:29105"/>
        <label>1</label>
    </ligand>
</feature>
<dbReference type="InterPro" id="IPR036264">
    <property type="entry name" value="Bact_exopeptidase_dim_dom"/>
</dbReference>
<comment type="cofactor">
    <cofactor evidence="3">
        <name>Zn(2+)</name>
        <dbReference type="ChEBI" id="CHEBI:29105"/>
    </cofactor>
    <text evidence="3">Binds 2 Zn(2+) ions per subunit.</text>
</comment>
<dbReference type="PANTHER" id="PTHR32494:SF5">
    <property type="entry name" value="ALLANTOATE AMIDOHYDROLASE"/>
    <property type="match status" value="1"/>
</dbReference>
<dbReference type="OrthoDB" id="9808195at2"/>
<evidence type="ECO:0000256" key="1">
    <source>
        <dbReference type="ARBA" id="ARBA00006153"/>
    </source>
</evidence>
<feature type="binding site" evidence="3">
    <location>
        <position position="192"/>
    </location>
    <ligand>
        <name>Zn(2+)</name>
        <dbReference type="ChEBI" id="CHEBI:29105"/>
        <label>1</label>
    </ligand>
</feature>
<evidence type="ECO:0000259" key="5">
    <source>
        <dbReference type="Pfam" id="PF07687"/>
    </source>
</evidence>
<dbReference type="CDD" id="cd03884">
    <property type="entry name" value="M20_bAS"/>
    <property type="match status" value="1"/>
</dbReference>
<dbReference type="Proteomes" id="UP000199318">
    <property type="component" value="Unassembled WGS sequence"/>
</dbReference>
<evidence type="ECO:0000313" key="6">
    <source>
        <dbReference type="EMBL" id="SER93251.1"/>
    </source>
</evidence>
<name>A0A1H9T7W6_9BACI</name>
<dbReference type="NCBIfam" id="NF006771">
    <property type="entry name" value="PRK09290.1-5"/>
    <property type="match status" value="1"/>
</dbReference>
<dbReference type="EMBL" id="FOGV01000009">
    <property type="protein sequence ID" value="SER93251.1"/>
    <property type="molecule type" value="Genomic_DNA"/>
</dbReference>
<accession>A0A1H9T7W6</accession>
<dbReference type="PIRSF" id="PIRSF001235">
    <property type="entry name" value="Amidase_carbamoylase"/>
    <property type="match status" value="1"/>
</dbReference>
<keyword evidence="3" id="KW-0862">Zinc</keyword>
<evidence type="ECO:0000313" key="7">
    <source>
        <dbReference type="Proteomes" id="UP000199318"/>
    </source>
</evidence>
<dbReference type="NCBIfam" id="TIGR01879">
    <property type="entry name" value="hydantase"/>
    <property type="match status" value="1"/>
</dbReference>
<dbReference type="GO" id="GO:0046872">
    <property type="term" value="F:metal ion binding"/>
    <property type="evidence" value="ECO:0007669"/>
    <property type="project" value="UniProtKB-KW"/>
</dbReference>